<feature type="region of interest" description="Disordered" evidence="1">
    <location>
        <begin position="1"/>
        <end position="29"/>
    </location>
</feature>
<name>A0ABC8JL34_ERUVS</name>
<dbReference type="Proteomes" id="UP001642260">
    <property type="component" value="Unassembled WGS sequence"/>
</dbReference>
<protein>
    <recommendedName>
        <fullName evidence="2">F-box domain-containing protein</fullName>
    </recommendedName>
</protein>
<dbReference type="PANTHER" id="PTHR24414:SF144">
    <property type="entry name" value="F-BOX DOMAIN-CONTAINING PROTEIN"/>
    <property type="match status" value="1"/>
</dbReference>
<dbReference type="Pfam" id="PF00646">
    <property type="entry name" value="F-box"/>
    <property type="match status" value="1"/>
</dbReference>
<dbReference type="Gene3D" id="1.20.1280.50">
    <property type="match status" value="1"/>
</dbReference>
<evidence type="ECO:0000313" key="3">
    <source>
        <dbReference type="EMBL" id="CAH8322518.1"/>
    </source>
</evidence>
<dbReference type="SMART" id="SM00256">
    <property type="entry name" value="FBOX"/>
    <property type="match status" value="1"/>
</dbReference>
<proteinExistence type="predicted"/>
<dbReference type="Gene3D" id="2.120.10.80">
    <property type="entry name" value="Kelch-type beta propeller"/>
    <property type="match status" value="1"/>
</dbReference>
<organism evidence="3 4">
    <name type="scientific">Eruca vesicaria subsp. sativa</name>
    <name type="common">Garden rocket</name>
    <name type="synonym">Eruca sativa</name>
    <dbReference type="NCBI Taxonomy" id="29727"/>
    <lineage>
        <taxon>Eukaryota</taxon>
        <taxon>Viridiplantae</taxon>
        <taxon>Streptophyta</taxon>
        <taxon>Embryophyta</taxon>
        <taxon>Tracheophyta</taxon>
        <taxon>Spermatophyta</taxon>
        <taxon>Magnoliopsida</taxon>
        <taxon>eudicotyledons</taxon>
        <taxon>Gunneridae</taxon>
        <taxon>Pentapetalae</taxon>
        <taxon>rosids</taxon>
        <taxon>malvids</taxon>
        <taxon>Brassicales</taxon>
        <taxon>Brassicaceae</taxon>
        <taxon>Brassiceae</taxon>
        <taxon>Eruca</taxon>
    </lineage>
</organism>
<dbReference type="SUPFAM" id="SSF81383">
    <property type="entry name" value="F-box domain"/>
    <property type="match status" value="1"/>
</dbReference>
<comment type="caution">
    <text evidence="3">The sequence shown here is derived from an EMBL/GenBank/DDBJ whole genome shotgun (WGS) entry which is preliminary data.</text>
</comment>
<dbReference type="CDD" id="cd22152">
    <property type="entry name" value="F-box_AtAFR-like"/>
    <property type="match status" value="1"/>
</dbReference>
<dbReference type="InterPro" id="IPR050354">
    <property type="entry name" value="F-box/kelch-repeat_ARATH"/>
</dbReference>
<dbReference type="PANTHER" id="PTHR24414">
    <property type="entry name" value="F-BOX/KELCH-REPEAT PROTEIN SKIP4"/>
    <property type="match status" value="1"/>
</dbReference>
<dbReference type="InterPro" id="IPR057499">
    <property type="entry name" value="Kelch_FKB95"/>
</dbReference>
<dbReference type="AlphaFoldDB" id="A0ABC8JL34"/>
<keyword evidence="4" id="KW-1185">Reference proteome</keyword>
<evidence type="ECO:0000256" key="1">
    <source>
        <dbReference type="SAM" id="MobiDB-lite"/>
    </source>
</evidence>
<dbReference type="InterPro" id="IPR001810">
    <property type="entry name" value="F-box_dom"/>
</dbReference>
<evidence type="ECO:0000259" key="2">
    <source>
        <dbReference type="PROSITE" id="PS50181"/>
    </source>
</evidence>
<dbReference type="SUPFAM" id="SSF117281">
    <property type="entry name" value="Kelch motif"/>
    <property type="match status" value="1"/>
</dbReference>
<gene>
    <name evidence="3" type="ORF">ERUC_LOCUS9642</name>
</gene>
<dbReference type="Pfam" id="PF25210">
    <property type="entry name" value="Kelch_FKB95"/>
    <property type="match status" value="1"/>
</dbReference>
<dbReference type="InterPro" id="IPR036047">
    <property type="entry name" value="F-box-like_dom_sf"/>
</dbReference>
<evidence type="ECO:0000313" key="4">
    <source>
        <dbReference type="Proteomes" id="UP001642260"/>
    </source>
</evidence>
<reference evidence="3 4" key="1">
    <citation type="submission" date="2022-03" db="EMBL/GenBank/DDBJ databases">
        <authorList>
            <person name="Macdonald S."/>
            <person name="Ahmed S."/>
            <person name="Newling K."/>
        </authorList>
    </citation>
    <scope>NUCLEOTIDE SEQUENCE [LARGE SCALE GENOMIC DNA]</scope>
</reference>
<feature type="domain" description="F-box" evidence="2">
    <location>
        <begin position="26"/>
        <end position="72"/>
    </location>
</feature>
<accession>A0ABC8JL34</accession>
<dbReference type="InterPro" id="IPR015915">
    <property type="entry name" value="Kelch-typ_b-propeller"/>
</dbReference>
<sequence length="399" mass="46129">MNMIREDEPPQENENTNPPPPVKQQPDSFSSLPDEIVENILARISKWDYPNLSLVSKRFLSLLSSPELYTTRSRIGTTEPCIYLCMERIKDLGLEWFTLWTKHAHVETLTDDHVQEDDLPIYNEYSLVPVPHESSLVPFMDRASAVVVGSEIYLFGATTVSEPLSSSVRILDCRSHTWRDGPSMLVARRCANAVFLDEKIYVFDGCGEDDTGMEVLDLKTKTWSPLLRDRDAVLEEHWLKTVVLEGKIYLITHTNYYYAYDPKEGTWEVVEVHGNNLGIGQLYCVSVIEGVMYSYSRNSRNLVWYDSKCKKWLDVKISNFELLMCNGRIVKILNHGGKLLVMWIYKFREYGGTLEWKFRCAKIVLEKRRGNEVWGEIEWPVTETKPSEMSRYNAQVISI</sequence>
<dbReference type="PROSITE" id="PS50181">
    <property type="entry name" value="FBOX"/>
    <property type="match status" value="1"/>
</dbReference>
<dbReference type="EMBL" id="CAKOAT010097376">
    <property type="protein sequence ID" value="CAH8322518.1"/>
    <property type="molecule type" value="Genomic_DNA"/>
</dbReference>